<comment type="caution">
    <text evidence="2">The sequence shown here is derived from an EMBL/GenBank/DDBJ whole genome shotgun (WGS) entry which is preliminary data.</text>
</comment>
<keyword evidence="1" id="KW-0862">Zinc</keyword>
<dbReference type="Proteomes" id="UP000037023">
    <property type="component" value="Unassembled WGS sequence"/>
</dbReference>
<proteinExistence type="predicted"/>
<accession>A0A0L8L6T5</accession>
<dbReference type="GO" id="GO:0016137">
    <property type="term" value="P:glycoside metabolic process"/>
    <property type="evidence" value="ECO:0007669"/>
    <property type="project" value="UniProtKB-ARBA"/>
</dbReference>
<evidence type="ECO:0000256" key="1">
    <source>
        <dbReference type="ARBA" id="ARBA00022833"/>
    </source>
</evidence>
<sequence>MTKETPVRPQRKPLPAVDLPVPDGSGIYTFPDDLHRVHQTHTQQLAARHRAMDHRVLEVTAPHTRVPYYVEARTPVGRPVLVIEPHHDDFALSASGAFLARPRPLTVVTVFTRSRSVHPALEATYADVDTVSELRDREGAAALAPFAARRLLLGHRDAEPPYRSYDPELLDRVTEELRRIAALHPDAELLAPAAVTRHPDHLLVHEAAVRLGCTWFWEDLAFWATYALAGCDQHLFRTRTGAAMRPELVDITDVVLDKVTVLRMHGSQMHPARKMYRPIRHAFTTAADLVDGTGLYAERFYRTEETTC</sequence>
<evidence type="ECO:0008006" key="4">
    <source>
        <dbReference type="Google" id="ProtNLM"/>
    </source>
</evidence>
<dbReference type="AlphaFoldDB" id="A0A0L8L6T5"/>
<protein>
    <recommendedName>
        <fullName evidence="4">LmbE family protein</fullName>
    </recommendedName>
</protein>
<dbReference type="SUPFAM" id="SSF102588">
    <property type="entry name" value="LmbE-like"/>
    <property type="match status" value="1"/>
</dbReference>
<organism evidence="2 3">
    <name type="scientific">Streptomyces viridochromogenes</name>
    <dbReference type="NCBI Taxonomy" id="1938"/>
    <lineage>
        <taxon>Bacteria</taxon>
        <taxon>Bacillati</taxon>
        <taxon>Actinomycetota</taxon>
        <taxon>Actinomycetes</taxon>
        <taxon>Kitasatosporales</taxon>
        <taxon>Streptomycetaceae</taxon>
        <taxon>Streptomyces</taxon>
    </lineage>
</organism>
<evidence type="ECO:0000313" key="3">
    <source>
        <dbReference type="Proteomes" id="UP000037023"/>
    </source>
</evidence>
<dbReference type="PATRIC" id="fig|1938.6.peg.1675"/>
<dbReference type="EMBL" id="LGUP01000048">
    <property type="protein sequence ID" value="KOG33781.1"/>
    <property type="molecule type" value="Genomic_DNA"/>
</dbReference>
<dbReference type="OrthoDB" id="4036056at2"/>
<reference evidence="2 3" key="1">
    <citation type="submission" date="2015-06" db="EMBL/GenBank/DDBJ databases">
        <authorList>
            <person name="Hoefler B.C."/>
            <person name="Straight P.D."/>
        </authorList>
    </citation>
    <scope>NUCLEOTIDE SEQUENCE [LARGE SCALE GENOMIC DNA]</scope>
    <source>
        <strain evidence="2 3">NRRL 3427</strain>
    </source>
</reference>
<name>A0A0L8L6T5_STRVR</name>
<dbReference type="Pfam" id="PF02585">
    <property type="entry name" value="PIG-L"/>
    <property type="match status" value="1"/>
</dbReference>
<dbReference type="InterPro" id="IPR003737">
    <property type="entry name" value="GlcNAc_PI_deacetylase-related"/>
</dbReference>
<evidence type="ECO:0000313" key="2">
    <source>
        <dbReference type="EMBL" id="KOG33781.1"/>
    </source>
</evidence>
<gene>
    <name evidence="2" type="ORF">ADK34_07645</name>
</gene>
<dbReference type="RefSeq" id="WP_051787014.1">
    <property type="nucleotide sequence ID" value="NZ_LGUP01000048.1"/>
</dbReference>
<dbReference type="Gene3D" id="3.40.50.10320">
    <property type="entry name" value="LmbE-like"/>
    <property type="match status" value="1"/>
</dbReference>
<dbReference type="InterPro" id="IPR024078">
    <property type="entry name" value="LmbE-like_dom_sf"/>
</dbReference>